<dbReference type="GO" id="GO:0019346">
    <property type="term" value="P:transsulfuration"/>
    <property type="evidence" value="ECO:0007669"/>
    <property type="project" value="InterPro"/>
</dbReference>
<dbReference type="EMBL" id="VMSJ01000002">
    <property type="protein sequence ID" value="TVT28143.1"/>
    <property type="molecule type" value="Genomic_DNA"/>
</dbReference>
<dbReference type="RefSeq" id="WP_145287778.1">
    <property type="nucleotide sequence ID" value="NZ_VMSJ01000002.1"/>
</dbReference>
<proteinExistence type="inferred from homology"/>
<dbReference type="PANTHER" id="PTHR11808">
    <property type="entry name" value="TRANS-SULFURATION ENZYME FAMILY MEMBER"/>
    <property type="match status" value="1"/>
</dbReference>
<dbReference type="Gene3D" id="3.40.640.10">
    <property type="entry name" value="Type I PLP-dependent aspartate aminotransferase-like (Major domain)"/>
    <property type="match status" value="1"/>
</dbReference>
<dbReference type="InterPro" id="IPR015421">
    <property type="entry name" value="PyrdxlP-dep_Trfase_major"/>
</dbReference>
<dbReference type="Proteomes" id="UP000315103">
    <property type="component" value="Unassembled WGS sequence"/>
</dbReference>
<comment type="cofactor">
    <cofactor evidence="1 4">
        <name>pyridoxal 5'-phosphate</name>
        <dbReference type="ChEBI" id="CHEBI:597326"/>
    </cofactor>
</comment>
<evidence type="ECO:0000256" key="3">
    <source>
        <dbReference type="ARBA" id="ARBA00023239"/>
    </source>
</evidence>
<dbReference type="OrthoDB" id="9780685at2"/>
<keyword evidence="3" id="KW-0456">Lyase</keyword>
<name>A0A558AV42_9STAP</name>
<gene>
    <name evidence="5" type="ORF">FO441_06940</name>
</gene>
<comment type="similarity">
    <text evidence="4">Belongs to the trans-sulfuration enzymes family.</text>
</comment>
<evidence type="ECO:0000313" key="6">
    <source>
        <dbReference type="Proteomes" id="UP000315103"/>
    </source>
</evidence>
<evidence type="ECO:0000313" key="5">
    <source>
        <dbReference type="EMBL" id="TVT28143.1"/>
    </source>
</evidence>
<dbReference type="InterPro" id="IPR015424">
    <property type="entry name" value="PyrdxlP-dep_Trfase"/>
</dbReference>
<dbReference type="AlphaFoldDB" id="A0A558AV42"/>
<keyword evidence="6" id="KW-1185">Reference proteome</keyword>
<sequence>MYVRHAKPNTEKLEEKLAGLEHGKFAFAFNSGITAISAALMTVPPGGYIIMPCDMYGGTYPLVKRH</sequence>
<evidence type="ECO:0008006" key="7">
    <source>
        <dbReference type="Google" id="ProtNLM"/>
    </source>
</evidence>
<dbReference type="SUPFAM" id="SSF53383">
    <property type="entry name" value="PLP-dependent transferases"/>
    <property type="match status" value="1"/>
</dbReference>
<dbReference type="Pfam" id="PF01053">
    <property type="entry name" value="Cys_Met_Meta_PP"/>
    <property type="match status" value="1"/>
</dbReference>
<dbReference type="InterPro" id="IPR000277">
    <property type="entry name" value="Cys/Met-Metab_PyrdxlP-dep_enz"/>
</dbReference>
<comment type="caution">
    <text evidence="5">The sequence shown here is derived from an EMBL/GenBank/DDBJ whole genome shotgun (WGS) entry which is preliminary data.</text>
</comment>
<evidence type="ECO:0000256" key="4">
    <source>
        <dbReference type="RuleBase" id="RU362118"/>
    </source>
</evidence>
<organism evidence="5 6">
    <name type="scientific">Salinicoccus cyprini</name>
    <dbReference type="NCBI Taxonomy" id="2493691"/>
    <lineage>
        <taxon>Bacteria</taxon>
        <taxon>Bacillati</taxon>
        <taxon>Bacillota</taxon>
        <taxon>Bacilli</taxon>
        <taxon>Bacillales</taxon>
        <taxon>Staphylococcaceae</taxon>
        <taxon>Salinicoccus</taxon>
    </lineage>
</organism>
<accession>A0A558AV42</accession>
<dbReference type="GO" id="GO:0030170">
    <property type="term" value="F:pyridoxal phosphate binding"/>
    <property type="evidence" value="ECO:0007669"/>
    <property type="project" value="InterPro"/>
</dbReference>
<dbReference type="GO" id="GO:0005737">
    <property type="term" value="C:cytoplasm"/>
    <property type="evidence" value="ECO:0007669"/>
    <property type="project" value="TreeGrafter"/>
</dbReference>
<reference evidence="5 6" key="1">
    <citation type="submission" date="2019-07" db="EMBL/GenBank/DDBJ databases">
        <title>Salinicoccus cyprini sp. nov., isolated from gastro-intestinal tract of mirror carp, Cyprinus carpio var. specularis, collected from Gobind Sagar Reservoir, Himachal Pradesh, India.</title>
        <authorList>
            <person name="Talwar C."/>
            <person name="Singh A.K."/>
            <person name="Lal R."/>
            <person name="Negi R.K."/>
        </authorList>
    </citation>
    <scope>NUCLEOTIDE SEQUENCE [LARGE SCALE GENOMIC DNA]</scope>
    <source>
        <strain evidence="5 6">CT19</strain>
    </source>
</reference>
<dbReference type="PANTHER" id="PTHR11808:SF50">
    <property type="entry name" value="CYSTATHIONINE BETA-LYASE"/>
    <property type="match status" value="1"/>
</dbReference>
<evidence type="ECO:0000256" key="1">
    <source>
        <dbReference type="ARBA" id="ARBA00001933"/>
    </source>
</evidence>
<dbReference type="GO" id="GO:0047804">
    <property type="term" value="F:cysteine-S-conjugate beta-lyase activity"/>
    <property type="evidence" value="ECO:0007669"/>
    <property type="project" value="UniProtKB-ARBA"/>
</dbReference>
<keyword evidence="2 4" id="KW-0663">Pyridoxal phosphate</keyword>
<protein>
    <recommendedName>
        <fullName evidence="7">Cystathionine gamma-synthase</fullName>
    </recommendedName>
</protein>
<evidence type="ECO:0000256" key="2">
    <source>
        <dbReference type="ARBA" id="ARBA00022898"/>
    </source>
</evidence>